<dbReference type="PANTHER" id="PTHR30509:SF9">
    <property type="entry name" value="MULTIDRUG RESISTANCE PROTEIN MDTO"/>
    <property type="match status" value="1"/>
</dbReference>
<comment type="subcellular location">
    <subcellularLocation>
        <location evidence="1">Cell membrane</location>
        <topology evidence="1">Multi-pass membrane protein</topology>
    </subcellularLocation>
</comment>
<reference evidence="7 8" key="1">
    <citation type="submission" date="2023-05" db="EMBL/GenBank/DDBJ databases">
        <title>Rombocin, a short stable natural nisin variant, displays selective antimicrobial activity against Listeria monocytogenes and employs dual mode of action to kill target bacterial strains.</title>
        <authorList>
            <person name="Wambui J."/>
            <person name="Stephan R."/>
            <person name="Kuipers O.P."/>
        </authorList>
    </citation>
    <scope>NUCLEOTIDE SEQUENCE [LARGE SCALE GENOMIC DNA]</scope>
    <source>
        <strain evidence="7 8">RC002</strain>
    </source>
</reference>
<protein>
    <submittedName>
        <fullName evidence="7">Aromatic acid exporter family protein</fullName>
    </submittedName>
</protein>
<feature type="transmembrane region" description="Helical" evidence="6">
    <location>
        <begin position="97"/>
        <end position="115"/>
    </location>
</feature>
<evidence type="ECO:0000256" key="2">
    <source>
        <dbReference type="ARBA" id="ARBA00022475"/>
    </source>
</evidence>
<evidence type="ECO:0000313" key="8">
    <source>
        <dbReference type="Proteomes" id="UP001301012"/>
    </source>
</evidence>
<organism evidence="7 8">
    <name type="scientific">Romboutsia sedimentorum</name>
    <dbReference type="NCBI Taxonomy" id="1368474"/>
    <lineage>
        <taxon>Bacteria</taxon>
        <taxon>Bacillati</taxon>
        <taxon>Bacillota</taxon>
        <taxon>Clostridia</taxon>
        <taxon>Peptostreptococcales</taxon>
        <taxon>Peptostreptococcaceae</taxon>
        <taxon>Romboutsia</taxon>
    </lineage>
</organism>
<dbReference type="EMBL" id="JASKYM010000003">
    <property type="protein sequence ID" value="MDK2563612.1"/>
    <property type="molecule type" value="Genomic_DNA"/>
</dbReference>
<evidence type="ECO:0000256" key="6">
    <source>
        <dbReference type="SAM" id="Phobius"/>
    </source>
</evidence>
<keyword evidence="4 6" id="KW-1133">Transmembrane helix</keyword>
<feature type="transmembrane region" description="Helical" evidence="6">
    <location>
        <begin position="61"/>
        <end position="85"/>
    </location>
</feature>
<name>A0ABT7E9M3_9FIRM</name>
<dbReference type="PANTHER" id="PTHR30509">
    <property type="entry name" value="P-HYDROXYBENZOIC ACID EFFLUX PUMP SUBUNIT-RELATED"/>
    <property type="match status" value="1"/>
</dbReference>
<evidence type="ECO:0000313" key="7">
    <source>
        <dbReference type="EMBL" id="MDK2563612.1"/>
    </source>
</evidence>
<gene>
    <name evidence="7" type="ORF">QOZ84_08620</name>
</gene>
<evidence type="ECO:0000256" key="5">
    <source>
        <dbReference type="ARBA" id="ARBA00023136"/>
    </source>
</evidence>
<feature type="transmembrane region" description="Helical" evidence="6">
    <location>
        <begin position="121"/>
        <end position="145"/>
    </location>
</feature>
<dbReference type="Proteomes" id="UP001301012">
    <property type="component" value="Unassembled WGS sequence"/>
</dbReference>
<accession>A0ABT7E9M3</accession>
<evidence type="ECO:0000256" key="4">
    <source>
        <dbReference type="ARBA" id="ARBA00022989"/>
    </source>
</evidence>
<keyword evidence="5 6" id="KW-0472">Membrane</keyword>
<keyword evidence="3 6" id="KW-0812">Transmembrane</keyword>
<evidence type="ECO:0000256" key="1">
    <source>
        <dbReference type="ARBA" id="ARBA00004651"/>
    </source>
</evidence>
<evidence type="ECO:0000256" key="3">
    <source>
        <dbReference type="ARBA" id="ARBA00022692"/>
    </source>
</evidence>
<dbReference type="Pfam" id="PF06081">
    <property type="entry name" value="ArAE_1"/>
    <property type="match status" value="1"/>
</dbReference>
<keyword evidence="8" id="KW-1185">Reference proteome</keyword>
<comment type="caution">
    <text evidence="7">The sequence shown here is derived from an EMBL/GenBank/DDBJ whole genome shotgun (WGS) entry which is preliminary data.</text>
</comment>
<sequence length="292" mass="32827">MKLEKMGMRTIKTGIAVVLCTIAGGYLVENPFYSATACIISMQDTVKGSMNSGLNRIKGTILGGIIGYLVVLIEPGNAILCGLGVMSTIYVCNTLKINKGVVVACVTFLSIHLGITDSNPAQYSFFRVMDTSIGVVIGVFINYILARPNYLDSTINEIKEMEKITAEFIESKIINKEGFNITKIEKEVKKVESIYSKLLDELGYSRGNINMEKLEETVDICRGIYFHMQSIELLETKLYLNKSNYENIKKLHQFNEIAWDLDENKSPVFNYHLSKIIEEVKLLNEMNDKSEN</sequence>
<dbReference type="InterPro" id="IPR010343">
    <property type="entry name" value="ArAE_1"/>
</dbReference>
<keyword evidence="2" id="KW-1003">Cell membrane</keyword>
<dbReference type="RefSeq" id="WP_284132558.1">
    <property type="nucleotide sequence ID" value="NZ_JASKYM010000003.1"/>
</dbReference>
<proteinExistence type="predicted"/>